<evidence type="ECO:0000313" key="1">
    <source>
        <dbReference type="EMBL" id="QHT32051.1"/>
    </source>
</evidence>
<dbReference type="EMBL" id="MN738930">
    <property type="protein sequence ID" value="QHT32051.1"/>
    <property type="molecule type" value="Genomic_DNA"/>
</dbReference>
<accession>A0A6C0ETP9</accession>
<sequence>MNYITFSISESKIINDTQLNGLNKKKILSSLIPGNISTYVYNTEKEYYEEYQQSYFALTTKKAGWDCLRHYEILANGCIPYFPLINECPINTLSLFPKDLIKEGNILYEKSKLYGLDINEYNILRNKMLDYTKEHLTTQKMAEYILNKINMKPKKILFLSGDLNPDYLRCLTLEGFKLLMGELCHDYPKIKHIYKNNIPNLYGKGFTYSNLLDNSLHNDEYDKTIIDDINNKNYDLIIYGSYHRGMPYYELVSKTYKPNEVVLLCGEDIHKCDNQWIQKGHYVFMREG</sequence>
<organism evidence="1">
    <name type="scientific">viral metagenome</name>
    <dbReference type="NCBI Taxonomy" id="1070528"/>
    <lineage>
        <taxon>unclassified sequences</taxon>
        <taxon>metagenomes</taxon>
        <taxon>organismal metagenomes</taxon>
    </lineage>
</organism>
<dbReference type="AlphaFoldDB" id="A0A6C0ETP9"/>
<name>A0A6C0ETP9_9ZZZZ</name>
<protein>
    <submittedName>
        <fullName evidence="1">Uncharacterized protein</fullName>
    </submittedName>
</protein>
<reference evidence="1" key="1">
    <citation type="journal article" date="2020" name="Nature">
        <title>Giant virus diversity and host interactions through global metagenomics.</title>
        <authorList>
            <person name="Schulz F."/>
            <person name="Roux S."/>
            <person name="Paez-Espino D."/>
            <person name="Jungbluth S."/>
            <person name="Walsh D.A."/>
            <person name="Denef V.J."/>
            <person name="McMahon K.D."/>
            <person name="Konstantinidis K.T."/>
            <person name="Eloe-Fadrosh E.A."/>
            <person name="Kyrpides N.C."/>
            <person name="Woyke T."/>
        </authorList>
    </citation>
    <scope>NUCLEOTIDE SEQUENCE</scope>
    <source>
        <strain evidence="1">GVMAG-M-3300009159-65</strain>
    </source>
</reference>
<proteinExistence type="predicted"/>